<sequence length="486" mass="54238">MQVVPPSMEEEEARQKHEEEEVSVRIEMTAWSFEVRHLLSRLICLGTVYIPPTPRSESRHKEPETGGSPTTTEPTVFTLLRNNKCPLLWTLKGGSDGCILRLKGRHDVVLFPQAMARFDESVQYVHTLEALTFVRMDATALQSRPATMLEEIDAIHNRAASLKQSREAMLQRLTACGPAAMSAFRSHPTAKAHKLALAYIFDYMKTISKARTRCRDRLRTRQTQFQAWFNFMGGGDNEGNTGDNDDKNTVCILDDDEENEKTPASTTRPSMVSPNPAAPVVVIDLAMKSSPTPKLALATPAAPPETPATTFLVRRNPSKGRIIHWHVEKLVQACCLLNPGMVDARDVAETIKEAIDYLMPLESFSANQMNQTILAIEKNLSTRPASEIRHLVAPLALGPYLTQFFPTPIKKAPKLPALNRRGCRVHFSNVLLHVKHFYADDAPTSVQSAKIHSNNDNIKEGASVARRPSLPSQTFDTRPQKYIRMG</sequence>
<reference evidence="2 3" key="1">
    <citation type="submission" date="2019-07" db="EMBL/GenBank/DDBJ databases">
        <title>Genomics analysis of Aphanomyces spp. identifies a new class of oomycete effector associated with host adaptation.</title>
        <authorList>
            <person name="Gaulin E."/>
        </authorList>
    </citation>
    <scope>NUCLEOTIDE SEQUENCE [LARGE SCALE GENOMIC DNA]</scope>
    <source>
        <strain evidence="2 3">ATCC 201684</strain>
    </source>
</reference>
<gene>
    <name evidence="2" type="ORF">Ae201684_006991</name>
</gene>
<accession>A0A6G0XA97</accession>
<organism evidence="2 3">
    <name type="scientific">Aphanomyces euteiches</name>
    <dbReference type="NCBI Taxonomy" id="100861"/>
    <lineage>
        <taxon>Eukaryota</taxon>
        <taxon>Sar</taxon>
        <taxon>Stramenopiles</taxon>
        <taxon>Oomycota</taxon>
        <taxon>Saprolegniomycetes</taxon>
        <taxon>Saprolegniales</taxon>
        <taxon>Verrucalvaceae</taxon>
        <taxon>Aphanomyces</taxon>
    </lineage>
</organism>
<keyword evidence="3" id="KW-1185">Reference proteome</keyword>
<feature type="region of interest" description="Disordered" evidence="1">
    <location>
        <begin position="53"/>
        <end position="74"/>
    </location>
</feature>
<dbReference type="Proteomes" id="UP000481153">
    <property type="component" value="Unassembled WGS sequence"/>
</dbReference>
<feature type="compositionally biased region" description="Low complexity" evidence="1">
    <location>
        <begin position="65"/>
        <end position="74"/>
    </location>
</feature>
<dbReference type="EMBL" id="VJMJ01000087">
    <property type="protein sequence ID" value="KAF0736835.1"/>
    <property type="molecule type" value="Genomic_DNA"/>
</dbReference>
<dbReference type="AlphaFoldDB" id="A0A6G0XA97"/>
<protein>
    <submittedName>
        <fullName evidence="2">Uncharacterized protein</fullName>
    </submittedName>
</protein>
<feature type="region of interest" description="Disordered" evidence="1">
    <location>
        <begin position="1"/>
        <end position="20"/>
    </location>
</feature>
<dbReference type="VEuPathDB" id="FungiDB:AeMF1_017774"/>
<evidence type="ECO:0000313" key="2">
    <source>
        <dbReference type="EMBL" id="KAF0736835.1"/>
    </source>
</evidence>
<feature type="region of interest" description="Disordered" evidence="1">
    <location>
        <begin position="466"/>
        <end position="486"/>
    </location>
</feature>
<evidence type="ECO:0000256" key="1">
    <source>
        <dbReference type="SAM" id="MobiDB-lite"/>
    </source>
</evidence>
<comment type="caution">
    <text evidence="2">The sequence shown here is derived from an EMBL/GenBank/DDBJ whole genome shotgun (WGS) entry which is preliminary data.</text>
</comment>
<evidence type="ECO:0000313" key="3">
    <source>
        <dbReference type="Proteomes" id="UP000481153"/>
    </source>
</evidence>
<name>A0A6G0XA97_9STRA</name>
<proteinExistence type="predicted"/>